<keyword evidence="4" id="KW-1185">Reference proteome</keyword>
<keyword evidence="1" id="KW-0175">Coiled coil</keyword>
<evidence type="ECO:0000256" key="2">
    <source>
        <dbReference type="SAM" id="Phobius"/>
    </source>
</evidence>
<dbReference type="EMBL" id="KV425882">
    <property type="protein sequence ID" value="KZW04053.1"/>
    <property type="molecule type" value="Genomic_DNA"/>
</dbReference>
<evidence type="ECO:0000313" key="3">
    <source>
        <dbReference type="EMBL" id="KZW04053.1"/>
    </source>
</evidence>
<keyword evidence="2" id="KW-0472">Membrane</keyword>
<name>A0A165QTJ2_EXIGL</name>
<accession>A0A165QTJ2</accession>
<dbReference type="InParanoid" id="A0A165QTJ2"/>
<reference evidence="3 4" key="1">
    <citation type="journal article" date="2016" name="Mol. Biol. Evol.">
        <title>Comparative Genomics of Early-Diverging Mushroom-Forming Fungi Provides Insights into the Origins of Lignocellulose Decay Capabilities.</title>
        <authorList>
            <person name="Nagy L.G."/>
            <person name="Riley R."/>
            <person name="Tritt A."/>
            <person name="Adam C."/>
            <person name="Daum C."/>
            <person name="Floudas D."/>
            <person name="Sun H."/>
            <person name="Yadav J.S."/>
            <person name="Pangilinan J."/>
            <person name="Larsson K.H."/>
            <person name="Matsuura K."/>
            <person name="Barry K."/>
            <person name="Labutti K."/>
            <person name="Kuo R."/>
            <person name="Ohm R.A."/>
            <person name="Bhattacharya S.S."/>
            <person name="Shirouzu T."/>
            <person name="Yoshinaga Y."/>
            <person name="Martin F.M."/>
            <person name="Grigoriev I.V."/>
            <person name="Hibbett D.S."/>
        </authorList>
    </citation>
    <scope>NUCLEOTIDE SEQUENCE [LARGE SCALE GENOMIC DNA]</scope>
    <source>
        <strain evidence="3 4">HHB12029</strain>
    </source>
</reference>
<organism evidence="3 4">
    <name type="scientific">Exidia glandulosa HHB12029</name>
    <dbReference type="NCBI Taxonomy" id="1314781"/>
    <lineage>
        <taxon>Eukaryota</taxon>
        <taxon>Fungi</taxon>
        <taxon>Dikarya</taxon>
        <taxon>Basidiomycota</taxon>
        <taxon>Agaricomycotina</taxon>
        <taxon>Agaricomycetes</taxon>
        <taxon>Auriculariales</taxon>
        <taxon>Exidiaceae</taxon>
        <taxon>Exidia</taxon>
    </lineage>
</organism>
<proteinExistence type="predicted"/>
<protein>
    <submittedName>
        <fullName evidence="3">Uncharacterized protein</fullName>
    </submittedName>
</protein>
<dbReference type="AlphaFoldDB" id="A0A165QTJ2"/>
<dbReference type="Proteomes" id="UP000077266">
    <property type="component" value="Unassembled WGS sequence"/>
</dbReference>
<dbReference type="OrthoDB" id="3232130at2759"/>
<feature type="transmembrane region" description="Helical" evidence="2">
    <location>
        <begin position="28"/>
        <end position="49"/>
    </location>
</feature>
<sequence>MDASSSPSLSAAPAPAQPVRGTLRFPTMVHFIMASVVLTPLALLPYLPIRARLVRLSRQVQGCNKAIAALRQDVTSVSHAEDMVGLKAEVEALRRSNAAAREQLASATRDLTAMREAIAASIAQQNAIAHSVNEELAQLRARADLPPDVLGGLGDGFAAMANFVEETEIIFGLNTRAGLDLDRRGISTMRQTALRLKALRETGPAYGTDSSWPGRTAE</sequence>
<keyword evidence="2" id="KW-0812">Transmembrane</keyword>
<dbReference type="Gene3D" id="1.10.287.1490">
    <property type="match status" value="1"/>
</dbReference>
<keyword evidence="2" id="KW-1133">Transmembrane helix</keyword>
<feature type="coiled-coil region" evidence="1">
    <location>
        <begin position="53"/>
        <end position="142"/>
    </location>
</feature>
<evidence type="ECO:0000313" key="4">
    <source>
        <dbReference type="Proteomes" id="UP000077266"/>
    </source>
</evidence>
<gene>
    <name evidence="3" type="ORF">EXIGLDRAFT_758354</name>
</gene>
<evidence type="ECO:0000256" key="1">
    <source>
        <dbReference type="SAM" id="Coils"/>
    </source>
</evidence>